<evidence type="ECO:0000256" key="10">
    <source>
        <dbReference type="ARBA" id="ARBA00023242"/>
    </source>
</evidence>
<dbReference type="InterPro" id="IPR027417">
    <property type="entry name" value="P-loop_NTPase"/>
</dbReference>
<dbReference type="OrthoDB" id="10261556at2759"/>
<protein>
    <recommendedName>
        <fullName evidence="13">ATP-dependent DNA helicase</fullName>
        <ecNumber evidence="13">5.6.2.4</ecNumber>
    </recommendedName>
</protein>
<dbReference type="GO" id="GO:0046872">
    <property type="term" value="F:metal ion binding"/>
    <property type="evidence" value="ECO:0007669"/>
    <property type="project" value="UniProtKB-KW"/>
</dbReference>
<dbReference type="GO" id="GO:0009378">
    <property type="term" value="F:four-way junction helicase activity"/>
    <property type="evidence" value="ECO:0007669"/>
    <property type="project" value="TreeGrafter"/>
</dbReference>
<evidence type="ECO:0000259" key="15">
    <source>
        <dbReference type="PROSITE" id="PS51192"/>
    </source>
</evidence>
<keyword evidence="5 13" id="KW-0378">Hydrolase</keyword>
<dbReference type="GO" id="GO:0000724">
    <property type="term" value="P:double-strand break repair via homologous recombination"/>
    <property type="evidence" value="ECO:0007669"/>
    <property type="project" value="TreeGrafter"/>
</dbReference>
<evidence type="ECO:0000259" key="16">
    <source>
        <dbReference type="PROSITE" id="PS51194"/>
    </source>
</evidence>
<reference evidence="17" key="1">
    <citation type="submission" date="2022-01" db="EMBL/GenBank/DDBJ databases">
        <authorList>
            <person name="King R."/>
        </authorList>
    </citation>
    <scope>NUCLEOTIDE SEQUENCE</scope>
</reference>
<dbReference type="InterPro" id="IPR001650">
    <property type="entry name" value="Helicase_C-like"/>
</dbReference>
<dbReference type="SMART" id="SM00487">
    <property type="entry name" value="DEXDc"/>
    <property type="match status" value="1"/>
</dbReference>
<dbReference type="InterPro" id="IPR011545">
    <property type="entry name" value="DEAD/DEAH_box_helicase_dom"/>
</dbReference>
<evidence type="ECO:0000256" key="8">
    <source>
        <dbReference type="ARBA" id="ARBA00023125"/>
    </source>
</evidence>
<dbReference type="InterPro" id="IPR013257">
    <property type="entry name" value="SRI"/>
</dbReference>
<dbReference type="InterPro" id="IPR014001">
    <property type="entry name" value="Helicase_ATP-bd"/>
</dbReference>
<dbReference type="NCBIfam" id="TIGR00614">
    <property type="entry name" value="recQ_fam"/>
    <property type="match status" value="1"/>
</dbReference>
<feature type="compositionally biased region" description="Basic and acidic residues" evidence="14">
    <location>
        <begin position="749"/>
        <end position="774"/>
    </location>
</feature>
<evidence type="ECO:0000256" key="4">
    <source>
        <dbReference type="ARBA" id="ARBA00022741"/>
    </source>
</evidence>
<keyword evidence="9" id="KW-0413">Isomerase</keyword>
<dbReference type="Pfam" id="PF16124">
    <property type="entry name" value="RecQ_Zn_bind"/>
    <property type="match status" value="1"/>
</dbReference>
<feature type="region of interest" description="Disordered" evidence="14">
    <location>
        <begin position="699"/>
        <end position="815"/>
    </location>
</feature>
<evidence type="ECO:0000256" key="12">
    <source>
        <dbReference type="ARBA" id="ARBA00049360"/>
    </source>
</evidence>
<feature type="domain" description="Helicase ATP-binding" evidence="15">
    <location>
        <begin position="29"/>
        <end position="203"/>
    </location>
</feature>
<evidence type="ECO:0000313" key="18">
    <source>
        <dbReference type="Proteomes" id="UP001153712"/>
    </source>
</evidence>
<dbReference type="GO" id="GO:0043138">
    <property type="term" value="F:3'-5' DNA helicase activity"/>
    <property type="evidence" value="ECO:0007669"/>
    <property type="project" value="UniProtKB-EC"/>
</dbReference>
<dbReference type="GO" id="GO:0005694">
    <property type="term" value="C:chromosome"/>
    <property type="evidence" value="ECO:0007669"/>
    <property type="project" value="InterPro"/>
</dbReference>
<dbReference type="InterPro" id="IPR002464">
    <property type="entry name" value="DNA/RNA_helicase_DEAH_CS"/>
</dbReference>
<dbReference type="Pfam" id="PF00270">
    <property type="entry name" value="DEAD"/>
    <property type="match status" value="1"/>
</dbReference>
<dbReference type="EC" id="5.6.2.4" evidence="13"/>
<evidence type="ECO:0000256" key="11">
    <source>
        <dbReference type="ARBA" id="ARBA00034617"/>
    </source>
</evidence>
<organism evidence="17 18">
    <name type="scientific">Phyllotreta striolata</name>
    <name type="common">Striped flea beetle</name>
    <name type="synonym">Crioceris striolata</name>
    <dbReference type="NCBI Taxonomy" id="444603"/>
    <lineage>
        <taxon>Eukaryota</taxon>
        <taxon>Metazoa</taxon>
        <taxon>Ecdysozoa</taxon>
        <taxon>Arthropoda</taxon>
        <taxon>Hexapoda</taxon>
        <taxon>Insecta</taxon>
        <taxon>Pterygota</taxon>
        <taxon>Neoptera</taxon>
        <taxon>Endopterygota</taxon>
        <taxon>Coleoptera</taxon>
        <taxon>Polyphaga</taxon>
        <taxon>Cucujiformia</taxon>
        <taxon>Chrysomeloidea</taxon>
        <taxon>Chrysomelidae</taxon>
        <taxon>Galerucinae</taxon>
        <taxon>Alticini</taxon>
        <taxon>Phyllotreta</taxon>
    </lineage>
</organism>
<evidence type="ECO:0000256" key="9">
    <source>
        <dbReference type="ARBA" id="ARBA00023235"/>
    </source>
</evidence>
<evidence type="ECO:0000256" key="7">
    <source>
        <dbReference type="ARBA" id="ARBA00022840"/>
    </source>
</evidence>
<dbReference type="SMART" id="SM00490">
    <property type="entry name" value="HELICc"/>
    <property type="match status" value="1"/>
</dbReference>
<accession>A0A9N9TFX7</accession>
<dbReference type="Pfam" id="PF00271">
    <property type="entry name" value="Helicase_C"/>
    <property type="match status" value="1"/>
</dbReference>
<comment type="similarity">
    <text evidence="2 13">Belongs to the helicase family. RecQ subfamily.</text>
</comment>
<dbReference type="InterPro" id="IPR004589">
    <property type="entry name" value="DNA_helicase_ATP-dep_RecQ"/>
</dbReference>
<dbReference type="GO" id="GO:0005737">
    <property type="term" value="C:cytoplasm"/>
    <property type="evidence" value="ECO:0007669"/>
    <property type="project" value="TreeGrafter"/>
</dbReference>
<proteinExistence type="inferred from homology"/>
<dbReference type="PANTHER" id="PTHR13710">
    <property type="entry name" value="DNA HELICASE RECQ FAMILY MEMBER"/>
    <property type="match status" value="1"/>
</dbReference>
<comment type="subcellular location">
    <subcellularLocation>
        <location evidence="1 13">Nucleus</location>
    </subcellularLocation>
</comment>
<comment type="catalytic activity">
    <reaction evidence="11 13">
        <text>Couples ATP hydrolysis with the unwinding of duplex DNA by translocating in the 3'-5' direction.</text>
        <dbReference type="EC" id="5.6.2.4"/>
    </reaction>
</comment>
<evidence type="ECO:0000313" key="17">
    <source>
        <dbReference type="EMBL" id="CAG9857688.1"/>
    </source>
</evidence>
<dbReference type="Gene3D" id="3.40.50.300">
    <property type="entry name" value="P-loop containing nucleotide triphosphate hydrolases"/>
    <property type="match status" value="2"/>
</dbReference>
<evidence type="ECO:0000256" key="5">
    <source>
        <dbReference type="ARBA" id="ARBA00022801"/>
    </source>
</evidence>
<keyword evidence="4 13" id="KW-0547">Nucleotide-binding</keyword>
<dbReference type="EMBL" id="OU900107">
    <property type="protein sequence ID" value="CAG9857688.1"/>
    <property type="molecule type" value="Genomic_DNA"/>
</dbReference>
<dbReference type="InterPro" id="IPR032284">
    <property type="entry name" value="RecQ_Zn-bd"/>
</dbReference>
<dbReference type="AlphaFoldDB" id="A0A9N9TFX7"/>
<name>A0A9N9TFX7_PHYSR</name>
<dbReference type="Pfam" id="PF08236">
    <property type="entry name" value="SRI"/>
    <property type="match status" value="1"/>
</dbReference>
<keyword evidence="6 13" id="KW-0347">Helicase</keyword>
<keyword evidence="7 13" id="KW-0067">ATP-binding</keyword>
<evidence type="ECO:0000256" key="3">
    <source>
        <dbReference type="ARBA" id="ARBA00022723"/>
    </source>
</evidence>
<evidence type="ECO:0000256" key="6">
    <source>
        <dbReference type="ARBA" id="ARBA00022806"/>
    </source>
</evidence>
<evidence type="ECO:0000256" key="2">
    <source>
        <dbReference type="ARBA" id="ARBA00005446"/>
    </source>
</evidence>
<dbReference type="GO" id="GO:0016787">
    <property type="term" value="F:hydrolase activity"/>
    <property type="evidence" value="ECO:0007669"/>
    <property type="project" value="UniProtKB-KW"/>
</dbReference>
<dbReference type="PROSITE" id="PS51192">
    <property type="entry name" value="HELICASE_ATP_BIND_1"/>
    <property type="match status" value="1"/>
</dbReference>
<dbReference type="FunFam" id="3.40.50.300:FF:000444">
    <property type="entry name" value="ATP-dependent DNA helicase"/>
    <property type="match status" value="1"/>
</dbReference>
<dbReference type="PROSITE" id="PS51194">
    <property type="entry name" value="HELICASE_CTER"/>
    <property type="match status" value="1"/>
</dbReference>
<dbReference type="GO" id="GO:0005634">
    <property type="term" value="C:nucleus"/>
    <property type="evidence" value="ECO:0007669"/>
    <property type="project" value="UniProtKB-SubCell"/>
</dbReference>
<evidence type="ECO:0000256" key="1">
    <source>
        <dbReference type="ARBA" id="ARBA00004123"/>
    </source>
</evidence>
<gene>
    <name evidence="17" type="ORF">PHYEVI_LOCUS4089</name>
</gene>
<dbReference type="SUPFAM" id="SSF52540">
    <property type="entry name" value="P-loop containing nucleoside triphosphate hydrolases"/>
    <property type="match status" value="1"/>
</dbReference>
<dbReference type="GO" id="GO:0006355">
    <property type="term" value="P:regulation of DNA-templated transcription"/>
    <property type="evidence" value="ECO:0007669"/>
    <property type="project" value="InterPro"/>
</dbReference>
<dbReference type="PANTHER" id="PTHR13710:SF152">
    <property type="entry name" value="ATP-DEPENDENT DNA HELICASE Q5"/>
    <property type="match status" value="1"/>
</dbReference>
<keyword evidence="10 13" id="KW-0539">Nucleus</keyword>
<dbReference type="PROSITE" id="PS00690">
    <property type="entry name" value="DEAH_ATP_HELICASE"/>
    <property type="match status" value="1"/>
</dbReference>
<evidence type="ECO:0000256" key="13">
    <source>
        <dbReference type="RuleBase" id="RU364117"/>
    </source>
</evidence>
<dbReference type="GO" id="GO:0005524">
    <property type="term" value="F:ATP binding"/>
    <property type="evidence" value="ECO:0007669"/>
    <property type="project" value="UniProtKB-KW"/>
</dbReference>
<keyword evidence="8" id="KW-0238">DNA-binding</keyword>
<dbReference type="Gene3D" id="6.10.250.3140">
    <property type="match status" value="1"/>
</dbReference>
<comment type="catalytic activity">
    <reaction evidence="12 13">
        <text>ATP + H2O = ADP + phosphate + H(+)</text>
        <dbReference type="Rhea" id="RHEA:13065"/>
        <dbReference type="ChEBI" id="CHEBI:15377"/>
        <dbReference type="ChEBI" id="CHEBI:15378"/>
        <dbReference type="ChEBI" id="CHEBI:30616"/>
        <dbReference type="ChEBI" id="CHEBI:43474"/>
        <dbReference type="ChEBI" id="CHEBI:456216"/>
    </reaction>
</comment>
<evidence type="ECO:0000256" key="14">
    <source>
        <dbReference type="SAM" id="MobiDB-lite"/>
    </source>
</evidence>
<sequence>MEETTIFNGLKKHFKFDEFKSDLQRKATVEICQRKRDVFISMPTGSGKSLCYQLPAVLHPGKITIVFSPLLALIKDQIDHLTALKIRAATINSKITSAQRESVLMDLKSTSPNTRILYVTPEQAATATFKALYENLYKFNKIAYLVIDEAHCVSEWGHDFRPQYRKLGDLRDNVDVPCIALTATANSDVVKDIVASLKLAPDYRTFRTSCFRNNLFYDVHYPNLLPDPYKHLRDFVLDCLNEKEEKSMDKQRKSCGIIYCRTREQTELLMEKLNQLGVKALCYHAGLKSDERRVFQEQWQNGDVPVICATISFGMGVDKSTVRFVVHWGSPKEPASFYQETGRAGRDGKPSKCRVYYNRSDSKAIEFHLSQDYSKAGDVEHKKKRSERALKGFRKILEYCENPTECRHKLFTDHFGEPPPECSNRCDFCANGKKVRDLAEEFLTKSIQFNSKAQSYSEIDYSDMYGEGRYGLQREQSDYNKTAGSDGDDDDGAGFDNRKALEEKAKKATSDFIKKQFSLRRNQQEMSQNTIDKLISKHARVKAAASSSSKVKGLTLATREQYVTKLLEVLHENYVKCQEEPTLDRQDVEDCSIDMEYEIFSANTTITMYRSALAKTISNVKKLTDDEIVYEKLLIFEPKPAKHETLTDLFRNLSKRRQSQSTEADALPGFRSASELVDDAETAPAFTTASRLYADAAPKDGEMSATGKQRNFKSLFGEDSDDEGGSKSSNSKDVYSSKEKHANRHNRDKRSLSRERSEDKKRRKEEDCKEEERSSPQQHPSPSSKDHHKRQKATDVNVMKYSSRPDGDSRARKRLKLKKSEVGGLVVKLLTPAYAEKRFESRETFKILARNISHALADKDESEIKAYVRKFLEKNEEITLSTAL</sequence>
<keyword evidence="3" id="KW-0479">Metal-binding</keyword>
<keyword evidence="18" id="KW-1185">Reference proteome</keyword>
<feature type="domain" description="Helicase C-terminal" evidence="16">
    <location>
        <begin position="231"/>
        <end position="391"/>
    </location>
</feature>
<dbReference type="Proteomes" id="UP001153712">
    <property type="component" value="Chromosome 14"/>
</dbReference>
<dbReference type="GO" id="GO:0003677">
    <property type="term" value="F:DNA binding"/>
    <property type="evidence" value="ECO:0007669"/>
    <property type="project" value="UniProtKB-KW"/>
</dbReference>